<sequence>MQTVKLQRFVSSSGHTGTVWADPVDMLINGWSPVMSTEDPTTGQFRKISRRNLFIRHLPDGPAPTSKDQILMDGRTWQIAGDPSDWNHGPYNHRPGWVVTIQYIAG</sequence>
<reference evidence="1 2" key="1">
    <citation type="submission" date="2018-12" db="EMBL/GenBank/DDBJ databases">
        <authorList>
            <consortium name="Pathogen Informatics"/>
        </authorList>
    </citation>
    <scope>NUCLEOTIDE SEQUENCE [LARGE SCALE GENOMIC DNA]</scope>
    <source>
        <strain evidence="1 2">NCTC13652</strain>
    </source>
</reference>
<dbReference type="EMBL" id="LR134473">
    <property type="protein sequence ID" value="VEI03496.1"/>
    <property type="molecule type" value="Genomic_DNA"/>
</dbReference>
<gene>
    <name evidence="1" type="ORF">NCTC13652_01702</name>
</gene>
<proteinExistence type="predicted"/>
<keyword evidence="2" id="KW-1185">Reference proteome</keyword>
<accession>A0A448P007</accession>
<name>A0A448P007_9ACTN</name>
<evidence type="ECO:0008006" key="3">
    <source>
        <dbReference type="Google" id="ProtNLM"/>
    </source>
</evidence>
<dbReference type="STRING" id="1122997.GCA_000425285_00070"/>
<evidence type="ECO:0000313" key="2">
    <source>
        <dbReference type="Proteomes" id="UP000277858"/>
    </source>
</evidence>
<evidence type="ECO:0000313" key="1">
    <source>
        <dbReference type="EMBL" id="VEI03496.1"/>
    </source>
</evidence>
<organism evidence="1 2">
    <name type="scientific">Acidipropionibacterium jensenii</name>
    <dbReference type="NCBI Taxonomy" id="1749"/>
    <lineage>
        <taxon>Bacteria</taxon>
        <taxon>Bacillati</taxon>
        <taxon>Actinomycetota</taxon>
        <taxon>Actinomycetes</taxon>
        <taxon>Propionibacteriales</taxon>
        <taxon>Propionibacteriaceae</taxon>
        <taxon>Acidipropionibacterium</taxon>
    </lineage>
</organism>
<dbReference type="Proteomes" id="UP000277858">
    <property type="component" value="Chromosome"/>
</dbReference>
<dbReference type="AlphaFoldDB" id="A0A448P007"/>
<protein>
    <recommendedName>
        <fullName evidence="3">Head-to-tail stopper</fullName>
    </recommendedName>
</protein>